<feature type="binding site" evidence="8">
    <location>
        <position position="234"/>
    </location>
    <ligand>
        <name>Zn(2+)</name>
        <dbReference type="ChEBI" id="CHEBI:29105"/>
        <label>1</label>
    </ligand>
</feature>
<dbReference type="SUPFAM" id="SSF57903">
    <property type="entry name" value="FYVE/PHD zinc finger"/>
    <property type="match status" value="1"/>
</dbReference>
<dbReference type="PROSITE" id="PS50016">
    <property type="entry name" value="ZF_PHD_2"/>
    <property type="match status" value="1"/>
</dbReference>
<comment type="subcellular location">
    <subcellularLocation>
        <location evidence="1 10">Nucleus</location>
    </subcellularLocation>
</comment>
<name>A0ABD2X9W3_9HYME</name>
<feature type="compositionally biased region" description="Polar residues" evidence="11">
    <location>
        <begin position="175"/>
        <end position="189"/>
    </location>
</feature>
<dbReference type="PANTHER" id="PTHR10333:SF89">
    <property type="entry name" value="INHIBITOR OF GROWTH PROTEIN"/>
    <property type="match status" value="1"/>
</dbReference>
<dbReference type="Gene3D" id="6.10.140.1740">
    <property type="match status" value="1"/>
</dbReference>
<feature type="domain" description="PHD-type" evidence="12">
    <location>
        <begin position="231"/>
        <end position="280"/>
    </location>
</feature>
<keyword evidence="14" id="KW-1185">Reference proteome</keyword>
<feature type="site" description="Histone H3K4me3 binding" evidence="7">
    <location>
        <position position="256"/>
    </location>
</feature>
<evidence type="ECO:0000256" key="2">
    <source>
        <dbReference type="ARBA" id="ARBA00010210"/>
    </source>
</evidence>
<dbReference type="Pfam" id="PF12998">
    <property type="entry name" value="ING"/>
    <property type="match status" value="1"/>
</dbReference>
<evidence type="ECO:0000256" key="10">
    <source>
        <dbReference type="RuleBase" id="RU361213"/>
    </source>
</evidence>
<comment type="caution">
    <text evidence="13">The sequence shown here is derived from an EMBL/GenBank/DDBJ whole genome shotgun (WGS) entry which is preliminary data.</text>
</comment>
<evidence type="ECO:0000313" key="14">
    <source>
        <dbReference type="Proteomes" id="UP001627154"/>
    </source>
</evidence>
<reference evidence="13 14" key="1">
    <citation type="journal article" date="2024" name="bioRxiv">
        <title>A reference genome for Trichogramma kaykai: A tiny desert-dwelling parasitoid wasp with competing sex-ratio distorters.</title>
        <authorList>
            <person name="Culotta J."/>
            <person name="Lindsey A.R."/>
        </authorList>
    </citation>
    <scope>NUCLEOTIDE SEQUENCE [LARGE SCALE GENOMIC DNA]</scope>
    <source>
        <strain evidence="13 14">KSX58</strain>
    </source>
</reference>
<dbReference type="SMART" id="SM00249">
    <property type="entry name" value="PHD"/>
    <property type="match status" value="1"/>
</dbReference>
<organism evidence="13 14">
    <name type="scientific">Trichogramma kaykai</name>
    <dbReference type="NCBI Taxonomy" id="54128"/>
    <lineage>
        <taxon>Eukaryota</taxon>
        <taxon>Metazoa</taxon>
        <taxon>Ecdysozoa</taxon>
        <taxon>Arthropoda</taxon>
        <taxon>Hexapoda</taxon>
        <taxon>Insecta</taxon>
        <taxon>Pterygota</taxon>
        <taxon>Neoptera</taxon>
        <taxon>Endopterygota</taxon>
        <taxon>Hymenoptera</taxon>
        <taxon>Apocrita</taxon>
        <taxon>Proctotrupomorpha</taxon>
        <taxon>Chalcidoidea</taxon>
        <taxon>Trichogrammatidae</taxon>
        <taxon>Trichogramma</taxon>
    </lineage>
</organism>
<keyword evidence="3 8" id="KW-0479">Metal-binding</keyword>
<feature type="binding site" evidence="8">
    <location>
        <position position="252"/>
    </location>
    <ligand>
        <name>Zn(2+)</name>
        <dbReference type="ChEBI" id="CHEBI:29105"/>
        <label>2</label>
    </ligand>
</feature>
<dbReference type="GO" id="GO:0008270">
    <property type="term" value="F:zinc ion binding"/>
    <property type="evidence" value="ECO:0007669"/>
    <property type="project" value="UniProtKB-KW"/>
</dbReference>
<dbReference type="CDD" id="cd15584">
    <property type="entry name" value="PHD_ING1_2"/>
    <property type="match status" value="1"/>
</dbReference>
<feature type="compositionally biased region" description="Low complexity" evidence="11">
    <location>
        <begin position="129"/>
        <end position="144"/>
    </location>
</feature>
<accession>A0ABD2X9W3</accession>
<dbReference type="InterPro" id="IPR019787">
    <property type="entry name" value="Znf_PHD-finger"/>
</dbReference>
<dbReference type="Proteomes" id="UP001627154">
    <property type="component" value="Unassembled WGS sequence"/>
</dbReference>
<dbReference type="GO" id="GO:0006325">
    <property type="term" value="P:chromatin organization"/>
    <property type="evidence" value="ECO:0007669"/>
    <property type="project" value="UniProtKB-KW"/>
</dbReference>
<feature type="compositionally biased region" description="Acidic residues" evidence="11">
    <location>
        <begin position="218"/>
        <end position="227"/>
    </location>
</feature>
<dbReference type="PROSITE" id="PS01359">
    <property type="entry name" value="ZF_PHD_1"/>
    <property type="match status" value="1"/>
</dbReference>
<dbReference type="EMBL" id="JBJJXI010000037">
    <property type="protein sequence ID" value="KAL3402142.1"/>
    <property type="molecule type" value="Genomic_DNA"/>
</dbReference>
<feature type="binding site" evidence="8">
    <location>
        <position position="274"/>
    </location>
    <ligand>
        <name>Zn(2+)</name>
        <dbReference type="ChEBI" id="CHEBI:29105"/>
        <label>2</label>
    </ligand>
</feature>
<protein>
    <recommendedName>
        <fullName evidence="10">Inhibitor of growth protein</fullName>
    </recommendedName>
</protein>
<gene>
    <name evidence="13" type="ORF">TKK_004693</name>
</gene>
<feature type="region of interest" description="Disordered" evidence="11">
    <location>
        <begin position="118"/>
        <end position="153"/>
    </location>
</feature>
<evidence type="ECO:0000256" key="8">
    <source>
        <dbReference type="PIRSR" id="PIRSR628651-51"/>
    </source>
</evidence>
<comment type="domain">
    <text evidence="10">The PHD-type zinc finger mediates the binding to H3K4me3.</text>
</comment>
<dbReference type="FunFam" id="3.30.40.10:FF:000021">
    <property type="entry name" value="Inhibitor of growth 2b"/>
    <property type="match status" value="1"/>
</dbReference>
<dbReference type="InterPro" id="IPR019786">
    <property type="entry name" value="Zinc_finger_PHD-type_CS"/>
</dbReference>
<feature type="site" description="Histone H3K4me3 binding" evidence="7">
    <location>
        <position position="248"/>
    </location>
</feature>
<dbReference type="InterPro" id="IPR011011">
    <property type="entry name" value="Znf_FYVE_PHD"/>
</dbReference>
<evidence type="ECO:0000256" key="1">
    <source>
        <dbReference type="ARBA" id="ARBA00004123"/>
    </source>
</evidence>
<comment type="function">
    <text evidence="10">Component of an histone acetyltransferase complex.</text>
</comment>
<feature type="binding site" evidence="8">
    <location>
        <position position="261"/>
    </location>
    <ligand>
        <name>Zn(2+)</name>
        <dbReference type="ChEBI" id="CHEBI:29105"/>
        <label>1</label>
    </ligand>
</feature>
<keyword evidence="5 8" id="KW-0862">Zinc</keyword>
<feature type="region of interest" description="Disordered" evidence="11">
    <location>
        <begin position="175"/>
        <end position="227"/>
    </location>
</feature>
<evidence type="ECO:0000313" key="13">
    <source>
        <dbReference type="EMBL" id="KAL3402142.1"/>
    </source>
</evidence>
<evidence type="ECO:0000256" key="7">
    <source>
        <dbReference type="PIRSR" id="PIRSR628651-50"/>
    </source>
</evidence>
<proteinExistence type="inferred from homology"/>
<evidence type="ECO:0000256" key="11">
    <source>
        <dbReference type="SAM" id="MobiDB-lite"/>
    </source>
</evidence>
<dbReference type="Gene3D" id="3.30.40.10">
    <property type="entry name" value="Zinc/RING finger domain, C3HC4 (zinc finger)"/>
    <property type="match status" value="1"/>
</dbReference>
<dbReference type="AlphaFoldDB" id="A0ABD2X9W3"/>
<evidence type="ECO:0000256" key="4">
    <source>
        <dbReference type="ARBA" id="ARBA00022771"/>
    </source>
</evidence>
<comment type="subunit">
    <text evidence="10">Component of an histone acetyltransferase complex. Interacts with H3K4me3 and to a lesser extent with H3K4me2.</text>
</comment>
<keyword evidence="4 9" id="KW-0863">Zinc-finger</keyword>
<feature type="site" description="Histone H3K4me3 binding" evidence="7">
    <location>
        <position position="233"/>
    </location>
</feature>
<dbReference type="InterPro" id="IPR028643">
    <property type="entry name" value="ING1_PHD_Znf"/>
</dbReference>
<keyword evidence="6 10" id="KW-0539">Nucleus</keyword>
<keyword evidence="10" id="KW-0156">Chromatin regulator</keyword>
<feature type="compositionally biased region" description="Basic and acidic residues" evidence="11">
    <location>
        <begin position="118"/>
        <end position="127"/>
    </location>
</feature>
<feature type="binding site" evidence="8">
    <location>
        <position position="247"/>
    </location>
    <ligand>
        <name>Zn(2+)</name>
        <dbReference type="ChEBI" id="CHEBI:29105"/>
        <label>2</label>
    </ligand>
</feature>
<evidence type="ECO:0000256" key="3">
    <source>
        <dbReference type="ARBA" id="ARBA00022723"/>
    </source>
</evidence>
<dbReference type="CDD" id="cd16857">
    <property type="entry name" value="ING_ING1_2"/>
    <property type="match status" value="1"/>
</dbReference>
<dbReference type="SMART" id="SM01408">
    <property type="entry name" value="ING"/>
    <property type="match status" value="1"/>
</dbReference>
<evidence type="ECO:0000256" key="5">
    <source>
        <dbReference type="ARBA" id="ARBA00022833"/>
    </source>
</evidence>
<dbReference type="InterPro" id="IPR024610">
    <property type="entry name" value="ING_N_histone-binding"/>
</dbReference>
<dbReference type="PANTHER" id="PTHR10333">
    <property type="entry name" value="INHIBITOR OF GROWTH PROTEIN"/>
    <property type="match status" value="1"/>
</dbReference>
<feature type="binding site" evidence="8">
    <location>
        <position position="277"/>
    </location>
    <ligand>
        <name>Zn(2+)</name>
        <dbReference type="ChEBI" id="CHEBI:29105"/>
        <label>2</label>
    </ligand>
</feature>
<feature type="binding site" evidence="8">
    <location>
        <position position="236"/>
    </location>
    <ligand>
        <name>Zn(2+)</name>
        <dbReference type="ChEBI" id="CHEBI:29105"/>
        <label>1</label>
    </ligand>
</feature>
<evidence type="ECO:0000256" key="6">
    <source>
        <dbReference type="ARBA" id="ARBA00023242"/>
    </source>
</evidence>
<feature type="site" description="Histone H3K4me3 binding" evidence="7">
    <location>
        <position position="244"/>
    </location>
</feature>
<dbReference type="InterPro" id="IPR001965">
    <property type="entry name" value="Znf_PHD"/>
</dbReference>
<dbReference type="GO" id="GO:0005634">
    <property type="term" value="C:nucleus"/>
    <property type="evidence" value="ECO:0007669"/>
    <property type="project" value="UniProtKB-SubCell"/>
</dbReference>
<dbReference type="InterPro" id="IPR028651">
    <property type="entry name" value="ING_fam"/>
</dbReference>
<feature type="binding site" evidence="8">
    <location>
        <position position="258"/>
    </location>
    <ligand>
        <name>Zn(2+)</name>
        <dbReference type="ChEBI" id="CHEBI:29105"/>
        <label>1</label>
    </ligand>
</feature>
<sequence>MLNQTVVENDKAASYTSDYLDMVENLPHDVQLLMTELRELDVRSQSNVREMENCLEALSKTEPDSAARARLTAILQNCLISMQEVGDEKLQTIQNINDLIESKNKILDSGYKNLDFEKSKENNDVNKESNFNSTSNSTSNNVNNPEKPAKRVRRTRTEHLIEHAALLETFAMAESQSSKNLPSTSNGNPKRSAVAANVGKKKKRKARQGQSQQHEEDTVQPDDPNVDPDEPVYCLCEQISYGEMILCDNDLCPIEWFHFSCVFLTTKPKGKWFCPMCRSDKSNTMKPKHQFMKDLAQYKKEKEGNS</sequence>
<dbReference type="InterPro" id="IPR013083">
    <property type="entry name" value="Znf_RING/FYVE/PHD"/>
</dbReference>
<evidence type="ECO:0000259" key="12">
    <source>
        <dbReference type="PROSITE" id="PS50016"/>
    </source>
</evidence>
<comment type="similarity">
    <text evidence="2 10">Belongs to the ING family.</text>
</comment>
<evidence type="ECO:0000256" key="9">
    <source>
        <dbReference type="PROSITE-ProRule" id="PRU00146"/>
    </source>
</evidence>